<feature type="coiled-coil region" evidence="1">
    <location>
        <begin position="165"/>
        <end position="208"/>
    </location>
</feature>
<reference evidence="5" key="1">
    <citation type="submission" date="2016-10" db="EMBL/GenBank/DDBJ databases">
        <authorList>
            <person name="Varghese N."/>
            <person name="Submissions S."/>
        </authorList>
    </citation>
    <scope>NUCLEOTIDE SEQUENCE [LARGE SCALE GENOMIC DNA]</scope>
    <source>
        <strain evidence="5">CGMCC 1.3703</strain>
    </source>
</reference>
<evidence type="ECO:0000256" key="1">
    <source>
        <dbReference type="SAM" id="Coils"/>
    </source>
</evidence>
<dbReference type="GO" id="GO:1990281">
    <property type="term" value="C:efflux pump complex"/>
    <property type="evidence" value="ECO:0007669"/>
    <property type="project" value="TreeGrafter"/>
</dbReference>
<name>A0A1H0UHP2_HALAD</name>
<evidence type="ECO:0000259" key="3">
    <source>
        <dbReference type="Pfam" id="PF25984"/>
    </source>
</evidence>
<accession>A0A1H0UHP2</accession>
<evidence type="ECO:0000313" key="5">
    <source>
        <dbReference type="Proteomes" id="UP000198860"/>
    </source>
</evidence>
<dbReference type="OrthoDB" id="2446145at2"/>
<dbReference type="PANTHER" id="PTHR30469">
    <property type="entry name" value="MULTIDRUG RESISTANCE PROTEIN MDTA"/>
    <property type="match status" value="1"/>
</dbReference>
<dbReference type="Proteomes" id="UP000198860">
    <property type="component" value="Unassembled WGS sequence"/>
</dbReference>
<feature type="region of interest" description="Disordered" evidence="2">
    <location>
        <begin position="134"/>
        <end position="161"/>
    </location>
</feature>
<dbReference type="STRING" id="240303.SAMN05421677_12624"/>
<dbReference type="Pfam" id="PF25984">
    <property type="entry name" value="BSH_YknX"/>
    <property type="match status" value="1"/>
</dbReference>
<proteinExistence type="predicted"/>
<dbReference type="InterPro" id="IPR058639">
    <property type="entry name" value="BSH_YknX-like"/>
</dbReference>
<gene>
    <name evidence="4" type="ORF">SAMN05421677_12624</name>
</gene>
<dbReference type="Gene3D" id="2.40.420.20">
    <property type="match status" value="1"/>
</dbReference>
<dbReference type="Gene3D" id="2.40.30.170">
    <property type="match status" value="1"/>
</dbReference>
<evidence type="ECO:0000256" key="2">
    <source>
        <dbReference type="SAM" id="MobiDB-lite"/>
    </source>
</evidence>
<keyword evidence="5" id="KW-1185">Reference proteome</keyword>
<organism evidence="4 5">
    <name type="scientific">Halobacillus aidingensis</name>
    <dbReference type="NCBI Taxonomy" id="240303"/>
    <lineage>
        <taxon>Bacteria</taxon>
        <taxon>Bacillati</taxon>
        <taxon>Bacillota</taxon>
        <taxon>Bacilli</taxon>
        <taxon>Bacillales</taxon>
        <taxon>Bacillaceae</taxon>
        <taxon>Halobacillus</taxon>
    </lineage>
</organism>
<protein>
    <submittedName>
        <fullName evidence="4">HlyD family secretion protein</fullName>
    </submittedName>
</protein>
<feature type="coiled-coil region" evidence="1">
    <location>
        <begin position="100"/>
        <end position="134"/>
    </location>
</feature>
<dbReference type="RefSeq" id="WP_089654538.1">
    <property type="nucleotide sequence ID" value="NZ_FNIZ01000026.1"/>
</dbReference>
<evidence type="ECO:0000313" key="4">
    <source>
        <dbReference type="EMBL" id="SDP65600.1"/>
    </source>
</evidence>
<dbReference type="EMBL" id="FNIZ01000026">
    <property type="protein sequence ID" value="SDP65600.1"/>
    <property type="molecule type" value="Genomic_DNA"/>
</dbReference>
<feature type="domain" description="YknX-like barrel-sandwich hybrid" evidence="3">
    <location>
        <begin position="69"/>
        <end position="222"/>
    </location>
</feature>
<dbReference type="GO" id="GO:0015562">
    <property type="term" value="F:efflux transmembrane transporter activity"/>
    <property type="evidence" value="ECO:0007669"/>
    <property type="project" value="TreeGrafter"/>
</dbReference>
<dbReference type="AlphaFoldDB" id="A0A1H0UHP2"/>
<sequence length="417" mass="47591">MKKINVKGRILGILIVAFVTTNAFLIFLDEGEQVDRKSYINELSKTITYDLFEKMDTKAVFTSEETEPVYFNEDVGSFNEFLVEEGDTVSEGDDLYTYDVLNYYQEESRLESEVSRLEEEIDAIEDLIDEIESYRVPDPPDTNDNSSLFNNNSDTSDATPPSYVETEYMKEEKIAEQEAELAKQEAMLEMVEDQLDQLQDEGDRITVTSAFSGTVSEISEDLDAPLLTLESTNLVLEGTIPEQERKEIEEEMVVEIHVPELEYETTGTLTSVDDYPEEVEVHRSSRYPFKVSLENPSEELLAGYHADLKIITDDALGVVTAVEKALETEENLYAWVMNEEGILERRDIETGIEEQGLVEIISGLEDSEWLAVAPKDEFRNEAIFFTPLHTDDLRVRQMFKMERQSILTYGLLGILSR</sequence>
<keyword evidence="1" id="KW-0175">Coiled coil</keyword>
<feature type="compositionally biased region" description="Low complexity" evidence="2">
    <location>
        <begin position="142"/>
        <end position="157"/>
    </location>
</feature>